<dbReference type="PROSITE" id="PS50977">
    <property type="entry name" value="HTH_TETR_2"/>
    <property type="match status" value="1"/>
</dbReference>
<evidence type="ECO:0000256" key="3">
    <source>
        <dbReference type="ARBA" id="ARBA00023163"/>
    </source>
</evidence>
<keyword evidence="2 4" id="KW-0238">DNA-binding</keyword>
<protein>
    <submittedName>
        <fullName evidence="6">TetR/AcrR family transcriptional repressor of the ameABC operon</fullName>
    </submittedName>
</protein>
<evidence type="ECO:0000313" key="6">
    <source>
        <dbReference type="EMBL" id="MET3599447.1"/>
    </source>
</evidence>
<proteinExistence type="predicted"/>
<evidence type="ECO:0000256" key="1">
    <source>
        <dbReference type="ARBA" id="ARBA00023015"/>
    </source>
</evidence>
<evidence type="ECO:0000313" key="7">
    <source>
        <dbReference type="Proteomes" id="UP001549164"/>
    </source>
</evidence>
<evidence type="ECO:0000256" key="2">
    <source>
        <dbReference type="ARBA" id="ARBA00023125"/>
    </source>
</evidence>
<evidence type="ECO:0000259" key="5">
    <source>
        <dbReference type="PROSITE" id="PS50977"/>
    </source>
</evidence>
<dbReference type="InterPro" id="IPR050109">
    <property type="entry name" value="HTH-type_TetR-like_transc_reg"/>
</dbReference>
<feature type="DNA-binding region" description="H-T-H motif" evidence="4">
    <location>
        <begin position="37"/>
        <end position="56"/>
    </location>
</feature>
<accession>A0ABV2IB22</accession>
<reference evidence="6 7" key="1">
    <citation type="submission" date="2024-06" db="EMBL/GenBank/DDBJ databases">
        <title>Genomic Encyclopedia of Type Strains, Phase IV (KMG-IV): sequencing the most valuable type-strain genomes for metagenomic binning, comparative biology and taxonomic classification.</title>
        <authorList>
            <person name="Goeker M."/>
        </authorList>
    </citation>
    <scope>NUCLEOTIDE SEQUENCE [LARGE SCALE GENOMIC DNA]</scope>
    <source>
        <strain evidence="6 7">DSM 28102</strain>
    </source>
</reference>
<keyword evidence="7" id="KW-1185">Reference proteome</keyword>
<organism evidence="6 7">
    <name type="scientific">Martelella mangrovi</name>
    <dbReference type="NCBI Taxonomy" id="1397477"/>
    <lineage>
        <taxon>Bacteria</taxon>
        <taxon>Pseudomonadati</taxon>
        <taxon>Pseudomonadota</taxon>
        <taxon>Alphaproteobacteria</taxon>
        <taxon>Hyphomicrobiales</taxon>
        <taxon>Aurantimonadaceae</taxon>
        <taxon>Martelella</taxon>
    </lineage>
</organism>
<dbReference type="Gene3D" id="1.10.357.10">
    <property type="entry name" value="Tetracycline Repressor, domain 2"/>
    <property type="match status" value="1"/>
</dbReference>
<dbReference type="Pfam" id="PF00440">
    <property type="entry name" value="TetR_N"/>
    <property type="match status" value="1"/>
</dbReference>
<dbReference type="InterPro" id="IPR041478">
    <property type="entry name" value="TetR_C_27"/>
</dbReference>
<dbReference type="Pfam" id="PF17935">
    <property type="entry name" value="TetR_C_27"/>
    <property type="match status" value="1"/>
</dbReference>
<keyword evidence="1" id="KW-0805">Transcription regulation</keyword>
<dbReference type="PANTHER" id="PTHR30055">
    <property type="entry name" value="HTH-TYPE TRANSCRIPTIONAL REGULATOR RUTR"/>
    <property type="match status" value="1"/>
</dbReference>
<sequence length="205" mass="22588">MGRGVMRKPRRSAEETREAILETSERLFRASGYSAVSIADIAGELGMSPANVFKHFRSKLTLGRAIAYRHARRIAERCSVEDPSDPPDTRLVVFLSRLAREHLHDKRENQYLFEMIPLVLEDPSKGGRIYRRLVEDKLSSLIAEGMEAGIYGAGDPALDASAIVDMLGCVLNPRMIACAAPATLVDKTQLIVGLIDGGLKNRVVK</sequence>
<comment type="caution">
    <text evidence="6">The sequence shown here is derived from an EMBL/GenBank/DDBJ whole genome shotgun (WGS) entry which is preliminary data.</text>
</comment>
<dbReference type="PRINTS" id="PR00455">
    <property type="entry name" value="HTHTETR"/>
</dbReference>
<dbReference type="EMBL" id="JBEPLY010000004">
    <property type="protein sequence ID" value="MET3599447.1"/>
    <property type="molecule type" value="Genomic_DNA"/>
</dbReference>
<gene>
    <name evidence="6" type="ORF">ABID12_001386</name>
</gene>
<feature type="domain" description="HTH tetR-type" evidence="5">
    <location>
        <begin position="14"/>
        <end position="74"/>
    </location>
</feature>
<dbReference type="PANTHER" id="PTHR30055:SF234">
    <property type="entry name" value="HTH-TYPE TRANSCRIPTIONAL REGULATOR BETI"/>
    <property type="match status" value="1"/>
</dbReference>
<dbReference type="SUPFAM" id="SSF46689">
    <property type="entry name" value="Homeodomain-like"/>
    <property type="match status" value="1"/>
</dbReference>
<keyword evidence="3" id="KW-0804">Transcription</keyword>
<dbReference type="InterPro" id="IPR009057">
    <property type="entry name" value="Homeodomain-like_sf"/>
</dbReference>
<dbReference type="Proteomes" id="UP001549164">
    <property type="component" value="Unassembled WGS sequence"/>
</dbReference>
<evidence type="ECO:0000256" key="4">
    <source>
        <dbReference type="PROSITE-ProRule" id="PRU00335"/>
    </source>
</evidence>
<dbReference type="InterPro" id="IPR001647">
    <property type="entry name" value="HTH_TetR"/>
</dbReference>
<name>A0ABV2IB22_9HYPH</name>